<reference evidence="2 3" key="1">
    <citation type="submission" date="2018-12" db="EMBL/GenBank/DDBJ databases">
        <title>Pseudomonas aeruginosa Diversity Panel.</title>
        <authorList>
            <person name="Snesrud E."/>
            <person name="Mcgann P."/>
        </authorList>
    </citation>
    <scope>NUCLEOTIDE SEQUENCE [LARGE SCALE GENOMIC DNA]</scope>
    <source>
        <strain evidence="2 3">MRSN6241</strain>
    </source>
</reference>
<dbReference type="InterPro" id="IPR020843">
    <property type="entry name" value="ER"/>
</dbReference>
<organism evidence="2 3">
    <name type="scientific">Pseudomonas aeruginosa</name>
    <dbReference type="NCBI Taxonomy" id="287"/>
    <lineage>
        <taxon>Bacteria</taxon>
        <taxon>Pseudomonadati</taxon>
        <taxon>Pseudomonadota</taxon>
        <taxon>Gammaproteobacteria</taxon>
        <taxon>Pseudomonadales</taxon>
        <taxon>Pseudomonadaceae</taxon>
        <taxon>Pseudomonas</taxon>
    </lineage>
</organism>
<dbReference type="EMBL" id="RXTL01000006">
    <property type="protein sequence ID" value="RTS50381.1"/>
    <property type="molecule type" value="Genomic_DNA"/>
</dbReference>
<accession>A0ABD7K7M2</accession>
<evidence type="ECO:0000259" key="1">
    <source>
        <dbReference type="SMART" id="SM00829"/>
    </source>
</evidence>
<dbReference type="InterPro" id="IPR011032">
    <property type="entry name" value="GroES-like_sf"/>
</dbReference>
<sequence length="331" mass="34610">MSTPAVQALSHLVRDVTMKSIVLSAFGTMPIVDERPLPVAGPQEILIRMTHASLNPIDRRIAEGFFKDRFEHRFPLTLGIDGAGVVESIGEQVSDFEVGDSVFGRFLHSYVGNGSFSEYVAISADATLLHTPLGVPPALAAALPTAATTALQAVESLGLPPGSVVLIMGATGGVGTFAVQLARAKGYQVLASASTEAAPWLAQLGVEHVFDRTQNVPERLSTGWPAGINGLIDLVNPAPAFAELVSCIAPGGTALSSIWSATADVAAARGVRAVNLEMLPNREDLRTLARQVLSGSLRVVIDKHISLEAVPAVMSQRQAGGARGKTVIDIA</sequence>
<dbReference type="Pfam" id="PF08240">
    <property type="entry name" value="ADH_N"/>
    <property type="match status" value="1"/>
</dbReference>
<dbReference type="Proteomes" id="UP000276985">
    <property type="component" value="Unassembled WGS sequence"/>
</dbReference>
<dbReference type="PANTHER" id="PTHR11695:SF648">
    <property type="entry name" value="ZINC-BINDING OXIDOREDUCTASE"/>
    <property type="match status" value="1"/>
</dbReference>
<dbReference type="Gene3D" id="3.90.180.10">
    <property type="entry name" value="Medium-chain alcohol dehydrogenases, catalytic domain"/>
    <property type="match status" value="1"/>
</dbReference>
<dbReference type="SUPFAM" id="SSF51735">
    <property type="entry name" value="NAD(P)-binding Rossmann-fold domains"/>
    <property type="match status" value="1"/>
</dbReference>
<dbReference type="Pfam" id="PF13602">
    <property type="entry name" value="ADH_zinc_N_2"/>
    <property type="match status" value="1"/>
</dbReference>
<dbReference type="InterPro" id="IPR013154">
    <property type="entry name" value="ADH-like_N"/>
</dbReference>
<feature type="domain" description="Enoyl reductase (ER)" evidence="1">
    <location>
        <begin position="27"/>
        <end position="328"/>
    </location>
</feature>
<evidence type="ECO:0000313" key="2">
    <source>
        <dbReference type="EMBL" id="RTS50381.1"/>
    </source>
</evidence>
<comment type="caution">
    <text evidence="2">The sequence shown here is derived from an EMBL/GenBank/DDBJ whole genome shotgun (WGS) entry which is preliminary data.</text>
</comment>
<dbReference type="AlphaFoldDB" id="A0ABD7K7M2"/>
<evidence type="ECO:0000313" key="3">
    <source>
        <dbReference type="Proteomes" id="UP000276985"/>
    </source>
</evidence>
<protein>
    <submittedName>
        <fullName evidence="2">NADP-dependent oxidoreductase</fullName>
    </submittedName>
</protein>
<gene>
    <name evidence="2" type="ORF">DY940_04505</name>
</gene>
<dbReference type="SUPFAM" id="SSF50129">
    <property type="entry name" value="GroES-like"/>
    <property type="match status" value="1"/>
</dbReference>
<dbReference type="SMART" id="SM00829">
    <property type="entry name" value="PKS_ER"/>
    <property type="match status" value="1"/>
</dbReference>
<name>A0ABD7K7M2_PSEAI</name>
<proteinExistence type="predicted"/>
<dbReference type="Gene3D" id="3.40.50.720">
    <property type="entry name" value="NAD(P)-binding Rossmann-like Domain"/>
    <property type="match status" value="1"/>
</dbReference>
<dbReference type="InterPro" id="IPR050700">
    <property type="entry name" value="YIM1/Zinc_Alcohol_DH_Fams"/>
</dbReference>
<dbReference type="InterPro" id="IPR036291">
    <property type="entry name" value="NAD(P)-bd_dom_sf"/>
</dbReference>
<dbReference type="CDD" id="cd05289">
    <property type="entry name" value="MDR_like_2"/>
    <property type="match status" value="1"/>
</dbReference>
<dbReference type="PANTHER" id="PTHR11695">
    <property type="entry name" value="ALCOHOL DEHYDROGENASE RELATED"/>
    <property type="match status" value="1"/>
</dbReference>